<feature type="signal peptide" evidence="3">
    <location>
        <begin position="1"/>
        <end position="19"/>
    </location>
</feature>
<keyword evidence="6" id="KW-1185">Reference proteome</keyword>
<accession>A0A2W2BV82</accession>
<feature type="chain" id="PRO_5016146618" description="Secretion system C-terminal sorting domain-containing protein" evidence="3">
    <location>
        <begin position="20"/>
        <end position="407"/>
    </location>
</feature>
<name>A0A2W2BV82_9BACT</name>
<evidence type="ECO:0000259" key="4">
    <source>
        <dbReference type="Pfam" id="PF18962"/>
    </source>
</evidence>
<proteinExistence type="predicted"/>
<dbReference type="AlphaFoldDB" id="A0A2W2BV82"/>
<sequence length="407" mass="43747">MKKALFTALLCFSVSCIFGQQFMWTTRAPMPSPRHSMSCVAINDTIYALGGNNGTTTLATAEAYNVQTNTWRTLPPMPAACAEMVAEQVNGKIYIMGGYDATQGGSLSSLFIYDPATNSWSTGASMPGPRSQMVSCTLNNKIYVTGGWPNSYTNLFIYDPATNTWTSTGNASLTNGVMQVNCGVAANGHFYVLGGRYGTTPVNYNQVYDTTTNSWTTKAAMPAPIFVCAAAFYRDKIHVLGGGTDWEGYFNLRNSHYEYDPVANIWTADSSIPIKLSRQSAITVHDTMYMLGGNGNNATATTNYASGVVYAYTPLPVSTAVNTVVAEKLMSFYPNPATNQVNITLEANSGASENTVLLRDYSGKMIIAQNFAGNTVSINTSNIPSGIYLLTVANGSSATTEKLVIMH</sequence>
<dbReference type="InterPro" id="IPR015915">
    <property type="entry name" value="Kelch-typ_b-propeller"/>
</dbReference>
<dbReference type="InterPro" id="IPR026444">
    <property type="entry name" value="Secre_tail"/>
</dbReference>
<keyword evidence="1" id="KW-0880">Kelch repeat</keyword>
<dbReference type="PROSITE" id="PS51257">
    <property type="entry name" value="PROKAR_LIPOPROTEIN"/>
    <property type="match status" value="1"/>
</dbReference>
<dbReference type="Pfam" id="PF24681">
    <property type="entry name" value="Kelch_KLHDC2_KLHL20_DRC7"/>
    <property type="match status" value="1"/>
</dbReference>
<dbReference type="OrthoDB" id="9803597at2"/>
<dbReference type="InterPro" id="IPR011043">
    <property type="entry name" value="Gal_Oxase/kelch_b-propeller"/>
</dbReference>
<organism evidence="5 6">
    <name type="scientific">Taibaiella soli</name>
    <dbReference type="NCBI Taxonomy" id="1649169"/>
    <lineage>
        <taxon>Bacteria</taxon>
        <taxon>Pseudomonadati</taxon>
        <taxon>Bacteroidota</taxon>
        <taxon>Chitinophagia</taxon>
        <taxon>Chitinophagales</taxon>
        <taxon>Chitinophagaceae</taxon>
        <taxon>Taibaiella</taxon>
    </lineage>
</organism>
<comment type="caution">
    <text evidence="5">The sequence shown here is derived from an EMBL/GenBank/DDBJ whole genome shotgun (WGS) entry which is preliminary data.</text>
</comment>
<keyword evidence="3" id="KW-0732">Signal</keyword>
<reference evidence="5 6" key="1">
    <citation type="submission" date="2018-06" db="EMBL/GenBank/DDBJ databases">
        <title>Mucibacter soli gen. nov., sp. nov., a new member of the family Chitinophagaceae producing mucin.</title>
        <authorList>
            <person name="Kim M.-K."/>
            <person name="Park S."/>
            <person name="Kim T.-S."/>
            <person name="Joung Y."/>
            <person name="Han J.-H."/>
            <person name="Kim S.B."/>
        </authorList>
    </citation>
    <scope>NUCLEOTIDE SEQUENCE [LARGE SCALE GENOMIC DNA]</scope>
    <source>
        <strain evidence="5 6">R1-15</strain>
    </source>
</reference>
<protein>
    <recommendedName>
        <fullName evidence="4">Secretion system C-terminal sorting domain-containing protein</fullName>
    </recommendedName>
</protein>
<evidence type="ECO:0000256" key="1">
    <source>
        <dbReference type="ARBA" id="ARBA00022441"/>
    </source>
</evidence>
<dbReference type="SUPFAM" id="SSF50965">
    <property type="entry name" value="Galactose oxidase, central domain"/>
    <property type="match status" value="1"/>
</dbReference>
<evidence type="ECO:0000256" key="2">
    <source>
        <dbReference type="ARBA" id="ARBA00022737"/>
    </source>
</evidence>
<gene>
    <name evidence="5" type="ORF">DN068_16735</name>
</gene>
<dbReference type="Pfam" id="PF01344">
    <property type="entry name" value="Kelch_1"/>
    <property type="match status" value="1"/>
</dbReference>
<dbReference type="PANTHER" id="PTHR24412:SF489">
    <property type="entry name" value="RING FINGER DOMAIN AND KELCH REPEAT-CONTAINING PROTEIN DDB_G0271372"/>
    <property type="match status" value="1"/>
</dbReference>
<dbReference type="InterPro" id="IPR006652">
    <property type="entry name" value="Kelch_1"/>
</dbReference>
<evidence type="ECO:0000313" key="5">
    <source>
        <dbReference type="EMBL" id="PZF71713.1"/>
    </source>
</evidence>
<evidence type="ECO:0000313" key="6">
    <source>
        <dbReference type="Proteomes" id="UP000248745"/>
    </source>
</evidence>
<dbReference type="RefSeq" id="WP_111000086.1">
    <property type="nucleotide sequence ID" value="NZ_QKTW01000022.1"/>
</dbReference>
<dbReference type="Gene3D" id="2.120.10.80">
    <property type="entry name" value="Kelch-type beta propeller"/>
    <property type="match status" value="2"/>
</dbReference>
<dbReference type="EMBL" id="QKTW01000022">
    <property type="protein sequence ID" value="PZF71713.1"/>
    <property type="molecule type" value="Genomic_DNA"/>
</dbReference>
<dbReference type="SMART" id="SM00612">
    <property type="entry name" value="Kelch"/>
    <property type="match status" value="4"/>
</dbReference>
<dbReference type="Pfam" id="PF18962">
    <property type="entry name" value="Por_Secre_tail"/>
    <property type="match status" value="1"/>
</dbReference>
<keyword evidence="2" id="KW-0677">Repeat</keyword>
<feature type="domain" description="Secretion system C-terminal sorting" evidence="4">
    <location>
        <begin position="333"/>
        <end position="405"/>
    </location>
</feature>
<dbReference type="PANTHER" id="PTHR24412">
    <property type="entry name" value="KELCH PROTEIN"/>
    <property type="match status" value="1"/>
</dbReference>
<evidence type="ECO:0000256" key="3">
    <source>
        <dbReference type="SAM" id="SignalP"/>
    </source>
</evidence>
<dbReference type="NCBIfam" id="TIGR04183">
    <property type="entry name" value="Por_Secre_tail"/>
    <property type="match status" value="1"/>
</dbReference>
<dbReference type="Proteomes" id="UP000248745">
    <property type="component" value="Unassembled WGS sequence"/>
</dbReference>